<dbReference type="SUPFAM" id="SSF53850">
    <property type="entry name" value="Periplasmic binding protein-like II"/>
    <property type="match status" value="1"/>
</dbReference>
<name>A0AB38A3B5_9LACT</name>
<evidence type="ECO:0000256" key="7">
    <source>
        <dbReference type="PIRSR" id="PIRSR002854-1"/>
    </source>
</evidence>
<dbReference type="Pfam" id="PF03180">
    <property type="entry name" value="Lipoprotein_9"/>
    <property type="match status" value="1"/>
</dbReference>
<proteinExistence type="inferred from homology"/>
<protein>
    <recommendedName>
        <fullName evidence="6">Lipoprotein</fullName>
    </recommendedName>
</protein>
<dbReference type="EMBL" id="FNQH01000005">
    <property type="protein sequence ID" value="SEA76980.1"/>
    <property type="molecule type" value="Genomic_DNA"/>
</dbReference>
<dbReference type="RefSeq" id="WP_086986988.1">
    <property type="nucleotide sequence ID" value="NZ_FJNA01000003.1"/>
</dbReference>
<comment type="subcellular location">
    <subcellularLocation>
        <location evidence="1">Membrane</location>
        <topology evidence="1">Lipid-anchor</topology>
    </subcellularLocation>
</comment>
<evidence type="ECO:0000313" key="9">
    <source>
        <dbReference type="EMBL" id="SEA76980.1"/>
    </source>
</evidence>
<evidence type="ECO:0000313" key="10">
    <source>
        <dbReference type="Proteomes" id="UP000199042"/>
    </source>
</evidence>
<dbReference type="Gene3D" id="3.40.190.10">
    <property type="entry name" value="Periplasmic binding protein-like II"/>
    <property type="match status" value="2"/>
</dbReference>
<evidence type="ECO:0000256" key="5">
    <source>
        <dbReference type="ARBA" id="ARBA00023288"/>
    </source>
</evidence>
<keyword evidence="2 8" id="KW-0732">Signal</keyword>
<dbReference type="PANTHER" id="PTHR30429">
    <property type="entry name" value="D-METHIONINE-BINDING LIPOPROTEIN METQ"/>
    <property type="match status" value="1"/>
</dbReference>
<comment type="caution">
    <text evidence="9">The sequence shown here is derived from an EMBL/GenBank/DDBJ whole genome shotgun (WGS) entry which is preliminary data.</text>
</comment>
<feature type="chain" id="PRO_5044241337" description="Lipoprotein" evidence="8">
    <location>
        <begin position="32"/>
        <end position="284"/>
    </location>
</feature>
<comment type="similarity">
    <text evidence="6">Belongs to the nlpA lipoprotein family.</text>
</comment>
<evidence type="ECO:0000256" key="4">
    <source>
        <dbReference type="ARBA" id="ARBA00023139"/>
    </source>
</evidence>
<accession>A0AB38A3B5</accession>
<evidence type="ECO:0000256" key="6">
    <source>
        <dbReference type="PIRNR" id="PIRNR002854"/>
    </source>
</evidence>
<evidence type="ECO:0000256" key="8">
    <source>
        <dbReference type="SAM" id="SignalP"/>
    </source>
</evidence>
<dbReference type="PANTHER" id="PTHR30429:SF0">
    <property type="entry name" value="METHIONINE-BINDING LIPOPROTEIN METQ"/>
    <property type="match status" value="1"/>
</dbReference>
<dbReference type="PIRSF" id="PIRSF002854">
    <property type="entry name" value="MetQ"/>
    <property type="match status" value="1"/>
</dbReference>
<evidence type="ECO:0000256" key="2">
    <source>
        <dbReference type="ARBA" id="ARBA00022729"/>
    </source>
</evidence>
<dbReference type="AlphaFoldDB" id="A0AB38A3B5"/>
<dbReference type="InterPro" id="IPR004872">
    <property type="entry name" value="Lipoprotein_NlpA"/>
</dbReference>
<keyword evidence="5 6" id="KW-0449">Lipoprotein</keyword>
<organism evidence="9 10">
    <name type="scientific">Trichococcus collinsii</name>
    <dbReference type="NCBI Taxonomy" id="157076"/>
    <lineage>
        <taxon>Bacteria</taxon>
        <taxon>Bacillati</taxon>
        <taxon>Bacillota</taxon>
        <taxon>Bacilli</taxon>
        <taxon>Lactobacillales</taxon>
        <taxon>Carnobacteriaceae</taxon>
        <taxon>Trichococcus</taxon>
    </lineage>
</organism>
<feature type="lipid moiety-binding region" description="S-diacylglycerol cysteine" evidence="7">
    <location>
        <position position="21"/>
    </location>
</feature>
<dbReference type="Proteomes" id="UP000199042">
    <property type="component" value="Unassembled WGS sequence"/>
</dbReference>
<keyword evidence="4" id="KW-0564">Palmitate</keyword>
<gene>
    <name evidence="9" type="ORF">SAMN04488525_105137</name>
</gene>
<keyword evidence="10" id="KW-1185">Reference proteome</keyword>
<dbReference type="PROSITE" id="PS51257">
    <property type="entry name" value="PROKAR_LIPOPROTEIN"/>
    <property type="match status" value="1"/>
</dbReference>
<dbReference type="GO" id="GO:0016020">
    <property type="term" value="C:membrane"/>
    <property type="evidence" value="ECO:0007669"/>
    <property type="project" value="UniProtKB-SubCell"/>
</dbReference>
<reference evidence="9 10" key="1">
    <citation type="submission" date="2016-10" db="EMBL/GenBank/DDBJ databases">
        <authorList>
            <person name="Varghese N."/>
            <person name="Submissions S."/>
        </authorList>
    </citation>
    <scope>NUCLEOTIDE SEQUENCE [LARGE SCALE GENOMIC DNA]</scope>
    <source>
        <strain evidence="9 10">DSM 14526</strain>
    </source>
</reference>
<keyword evidence="3" id="KW-0472">Membrane</keyword>
<feature type="signal peptide" evidence="8">
    <location>
        <begin position="1"/>
        <end position="31"/>
    </location>
</feature>
<sequence length="284" mass="30407">MKKKNVLFSGVAALTLFLAACGSSDSNTDSAADTASSDNETVKIGVVSEVEVEVWEDVASRLDAKGIELEIVQFTDYVQPNVALENGDIDLNAFQHVAYLEDFNANNKSDLTPIGFTYVSPLGLYSEKVTDYADIADGAKIAIPNDVTNGGRALLLLQAIGLIKVDEAKGTTPTVSDITENPKNISFEELDAAQVARSLPDVDAAIINTNYATDADLNPKEDALFLDTDNIASVADVYKNVVAARSADVDNETYKQVVAEYQTSETAAILDDVTEGNDVPAWEQ</sequence>
<evidence type="ECO:0000256" key="1">
    <source>
        <dbReference type="ARBA" id="ARBA00004635"/>
    </source>
</evidence>
<evidence type="ECO:0000256" key="3">
    <source>
        <dbReference type="ARBA" id="ARBA00023136"/>
    </source>
</evidence>